<organism evidence="3">
    <name type="scientific">Rhizophora mucronata</name>
    <name type="common">Asiatic mangrove</name>
    <dbReference type="NCBI Taxonomy" id="61149"/>
    <lineage>
        <taxon>Eukaryota</taxon>
        <taxon>Viridiplantae</taxon>
        <taxon>Streptophyta</taxon>
        <taxon>Embryophyta</taxon>
        <taxon>Tracheophyta</taxon>
        <taxon>Spermatophyta</taxon>
        <taxon>Magnoliopsida</taxon>
        <taxon>eudicotyledons</taxon>
        <taxon>Gunneridae</taxon>
        <taxon>Pentapetalae</taxon>
        <taxon>rosids</taxon>
        <taxon>fabids</taxon>
        <taxon>Malpighiales</taxon>
        <taxon>Rhizophoraceae</taxon>
        <taxon>Rhizophora</taxon>
    </lineage>
</organism>
<proteinExistence type="inferred from homology"/>
<evidence type="ECO:0000256" key="1">
    <source>
        <dbReference type="ARBA" id="ARBA00006643"/>
    </source>
</evidence>
<dbReference type="PANTHER" id="PTHR47926">
    <property type="entry name" value="PENTATRICOPEPTIDE REPEAT-CONTAINING PROTEIN"/>
    <property type="match status" value="1"/>
</dbReference>
<dbReference type="GO" id="GO:0008270">
    <property type="term" value="F:zinc ion binding"/>
    <property type="evidence" value="ECO:0007669"/>
    <property type="project" value="InterPro"/>
</dbReference>
<dbReference type="InterPro" id="IPR046848">
    <property type="entry name" value="E_motif"/>
</dbReference>
<evidence type="ECO:0000313" key="3">
    <source>
        <dbReference type="EMBL" id="MBX57042.1"/>
    </source>
</evidence>
<accession>A0A2P2PQM7</accession>
<dbReference type="InterPro" id="IPR032867">
    <property type="entry name" value="DYW_dom"/>
</dbReference>
<dbReference type="InterPro" id="IPR046960">
    <property type="entry name" value="PPR_At4g14850-like_plant"/>
</dbReference>
<feature type="domain" description="DYW" evidence="2">
    <location>
        <begin position="73"/>
        <end position="165"/>
    </location>
</feature>
<evidence type="ECO:0000259" key="2">
    <source>
        <dbReference type="Pfam" id="PF14432"/>
    </source>
</evidence>
<dbReference type="GO" id="GO:0003723">
    <property type="term" value="F:RNA binding"/>
    <property type="evidence" value="ECO:0007669"/>
    <property type="project" value="InterPro"/>
</dbReference>
<dbReference type="Pfam" id="PF14432">
    <property type="entry name" value="DYW_deaminase"/>
    <property type="match status" value="1"/>
</dbReference>
<dbReference type="GO" id="GO:0009451">
    <property type="term" value="P:RNA modification"/>
    <property type="evidence" value="ECO:0007669"/>
    <property type="project" value="InterPro"/>
</dbReference>
<sequence>MLANVHASAKRWQDVSEVRKAMRHMNVKKERGKSWVEIKNQVHQFSMGDKSHPRSEEIDLYLKQLIVELKLSGYVPDIVSDLHDTDTEEREYNLVQHSEKLAIAFALIATPPGVTIRVMKNLRVCGDCHVAIKHISELKNREIVVRDTSRFHHFKNGECSCRDYW</sequence>
<protein>
    <submittedName>
        <fullName evidence="3">Pentatricopeptide repeat-containing protein At2g41080</fullName>
    </submittedName>
</protein>
<name>A0A2P2PQM7_RHIMU</name>
<dbReference type="EMBL" id="GGEC01076558">
    <property type="protein sequence ID" value="MBX57042.1"/>
    <property type="molecule type" value="Transcribed_RNA"/>
</dbReference>
<dbReference type="AlphaFoldDB" id="A0A2P2PQM7"/>
<reference evidence="3" key="1">
    <citation type="submission" date="2018-02" db="EMBL/GenBank/DDBJ databases">
        <title>Rhizophora mucronata_Transcriptome.</title>
        <authorList>
            <person name="Meera S.P."/>
            <person name="Sreeshan A."/>
            <person name="Augustine A."/>
        </authorList>
    </citation>
    <scope>NUCLEOTIDE SEQUENCE</scope>
    <source>
        <tissue evidence="3">Leaf</tissue>
    </source>
</reference>
<comment type="similarity">
    <text evidence="1">Belongs to the PPR family. PCMP-H subfamily.</text>
</comment>
<dbReference type="Pfam" id="PF20431">
    <property type="entry name" value="E_motif"/>
    <property type="match status" value="1"/>
</dbReference>
<dbReference type="PANTHER" id="PTHR47926:SF409">
    <property type="entry name" value="DYW DOMAIN-CONTAINING PROTEIN"/>
    <property type="match status" value="1"/>
</dbReference>